<keyword evidence="2" id="KW-1133">Transmembrane helix</keyword>
<evidence type="ECO:0000313" key="5">
    <source>
        <dbReference type="Proteomes" id="UP001139521"/>
    </source>
</evidence>
<dbReference type="Gene3D" id="3.30.565.10">
    <property type="entry name" value="Histidine kinase-like ATPase, C-terminal domain"/>
    <property type="match status" value="1"/>
</dbReference>
<gene>
    <name evidence="4" type="ORF">L1967_18980</name>
</gene>
<keyword evidence="4" id="KW-0418">Kinase</keyword>
<feature type="domain" description="Signal transduction histidine kinase internal region" evidence="3">
    <location>
        <begin position="162"/>
        <end position="239"/>
    </location>
</feature>
<evidence type="ECO:0000256" key="1">
    <source>
        <dbReference type="SAM" id="Coils"/>
    </source>
</evidence>
<keyword evidence="2" id="KW-0472">Membrane</keyword>
<dbReference type="InterPro" id="IPR050640">
    <property type="entry name" value="Bact_2-comp_sensor_kinase"/>
</dbReference>
<feature type="transmembrane region" description="Helical" evidence="2">
    <location>
        <begin position="53"/>
        <end position="71"/>
    </location>
</feature>
<dbReference type="PANTHER" id="PTHR34220:SF7">
    <property type="entry name" value="SENSOR HISTIDINE KINASE YPDA"/>
    <property type="match status" value="1"/>
</dbReference>
<comment type="caution">
    <text evidence="4">The sequence shown here is derived from an EMBL/GenBank/DDBJ whole genome shotgun (WGS) entry which is preliminary data.</text>
</comment>
<dbReference type="PANTHER" id="PTHR34220">
    <property type="entry name" value="SENSOR HISTIDINE KINASE YPDA"/>
    <property type="match status" value="1"/>
</dbReference>
<dbReference type="RefSeq" id="WP_249603078.1">
    <property type="nucleotide sequence ID" value="NZ_JAKHSK010000039.1"/>
</dbReference>
<accession>A0A9X2CPP8</accession>
<keyword evidence="4" id="KW-0808">Transferase</keyword>
<keyword evidence="1" id="KW-0175">Coiled coil</keyword>
<proteinExistence type="predicted"/>
<evidence type="ECO:0000259" key="3">
    <source>
        <dbReference type="Pfam" id="PF06580"/>
    </source>
</evidence>
<dbReference type="InterPro" id="IPR010559">
    <property type="entry name" value="Sig_transdc_His_kin_internal"/>
</dbReference>
<evidence type="ECO:0000313" key="4">
    <source>
        <dbReference type="EMBL" id="MCL6220379.1"/>
    </source>
</evidence>
<sequence>MRLTSFEKFFLFYGCLFIAIALNMHRLLNLLVPGVQALGIPWAFNLPELLYQTFLHFGFCYVLARFNLLQLTRYSNWSHRKRLSLILSNLFLFLVFIYFAELSQQQLFHNTGDLFLYRAGYLFRYIVGAGLVTILVSMLVLYRQQRLKEEEHERLERAYATAQLENLKAQMNPHFLFNALSNLSALMTESSSKAQQYLANLSQILRYGISGKQGQLVPVEQELQLLKAHLELLKIKYAANLQAKVCLDLALGKHLPFMALPPLLENVLKHNQVSEQHQMKIKITSDGENIYFENNLTLPPVKITSTGIGLANLQERYQLLTNKSLEIQKSLTYFRVVLPLI</sequence>
<dbReference type="EMBL" id="JAKHSK010000039">
    <property type="protein sequence ID" value="MCL6220379.1"/>
    <property type="molecule type" value="Genomic_DNA"/>
</dbReference>
<dbReference type="Pfam" id="PF06580">
    <property type="entry name" value="His_kinase"/>
    <property type="match status" value="1"/>
</dbReference>
<keyword evidence="2" id="KW-0812">Transmembrane</keyword>
<protein>
    <submittedName>
        <fullName evidence="4">Histidine kinase</fullName>
    </submittedName>
</protein>
<dbReference type="InterPro" id="IPR036890">
    <property type="entry name" value="HATPase_C_sf"/>
</dbReference>
<dbReference type="GO" id="GO:0016020">
    <property type="term" value="C:membrane"/>
    <property type="evidence" value="ECO:0007669"/>
    <property type="project" value="InterPro"/>
</dbReference>
<evidence type="ECO:0000256" key="2">
    <source>
        <dbReference type="SAM" id="Phobius"/>
    </source>
</evidence>
<dbReference type="GO" id="GO:0000155">
    <property type="term" value="F:phosphorelay sensor kinase activity"/>
    <property type="evidence" value="ECO:0007669"/>
    <property type="project" value="InterPro"/>
</dbReference>
<reference evidence="4" key="1">
    <citation type="submission" date="2022-01" db="EMBL/GenBank/DDBJ databases">
        <title>Genome sequencing of Zunongwangia sp. M21534 genome.</title>
        <authorList>
            <person name="Chen Y."/>
            <person name="Dong C."/>
            <person name="Shao Z."/>
        </authorList>
    </citation>
    <scope>NUCLEOTIDE SEQUENCE</scope>
    <source>
        <strain evidence="4">MCCC M21534</strain>
    </source>
</reference>
<name>A0A9X2CPP8_9FLAO</name>
<dbReference type="AlphaFoldDB" id="A0A9X2CPP8"/>
<keyword evidence="5" id="KW-1185">Reference proteome</keyword>
<dbReference type="Proteomes" id="UP001139521">
    <property type="component" value="Unassembled WGS sequence"/>
</dbReference>
<feature type="coiled-coil region" evidence="1">
    <location>
        <begin position="145"/>
        <end position="172"/>
    </location>
</feature>
<feature type="transmembrane region" description="Helical" evidence="2">
    <location>
        <begin position="122"/>
        <end position="142"/>
    </location>
</feature>
<organism evidence="4 5">
    <name type="scientific">Zunongwangia pacifica</name>
    <dbReference type="NCBI Taxonomy" id="2911062"/>
    <lineage>
        <taxon>Bacteria</taxon>
        <taxon>Pseudomonadati</taxon>
        <taxon>Bacteroidota</taxon>
        <taxon>Flavobacteriia</taxon>
        <taxon>Flavobacteriales</taxon>
        <taxon>Flavobacteriaceae</taxon>
        <taxon>Zunongwangia</taxon>
    </lineage>
</organism>
<feature type="transmembrane region" description="Helical" evidence="2">
    <location>
        <begin position="83"/>
        <end position="102"/>
    </location>
</feature>